<feature type="non-terminal residue" evidence="1">
    <location>
        <position position="1"/>
    </location>
</feature>
<feature type="non-terminal residue" evidence="1">
    <location>
        <position position="105"/>
    </location>
</feature>
<gene>
    <name evidence="1" type="ORF">CR513_12912</name>
</gene>
<evidence type="ECO:0000313" key="1">
    <source>
        <dbReference type="EMBL" id="RDY03507.1"/>
    </source>
</evidence>
<sequence length="105" mass="12141">MGQTLNTLIAWPKSLLKLISIVIELDSEIIDRKSTIPLYLCQKDILKICTSGEMLCIFLYSSNLLSRESKHLHEFIDHLSFHIIGNKKAIEIQKYLQQRLNGTRN</sequence>
<protein>
    <submittedName>
        <fullName evidence="1">Uncharacterized protein</fullName>
    </submittedName>
</protein>
<dbReference type="Proteomes" id="UP000257109">
    <property type="component" value="Unassembled WGS sequence"/>
</dbReference>
<organism evidence="1 2">
    <name type="scientific">Mucuna pruriens</name>
    <name type="common">Velvet bean</name>
    <name type="synonym">Dolichos pruriens</name>
    <dbReference type="NCBI Taxonomy" id="157652"/>
    <lineage>
        <taxon>Eukaryota</taxon>
        <taxon>Viridiplantae</taxon>
        <taxon>Streptophyta</taxon>
        <taxon>Embryophyta</taxon>
        <taxon>Tracheophyta</taxon>
        <taxon>Spermatophyta</taxon>
        <taxon>Magnoliopsida</taxon>
        <taxon>eudicotyledons</taxon>
        <taxon>Gunneridae</taxon>
        <taxon>Pentapetalae</taxon>
        <taxon>rosids</taxon>
        <taxon>fabids</taxon>
        <taxon>Fabales</taxon>
        <taxon>Fabaceae</taxon>
        <taxon>Papilionoideae</taxon>
        <taxon>50 kb inversion clade</taxon>
        <taxon>NPAAA clade</taxon>
        <taxon>indigoferoid/millettioid clade</taxon>
        <taxon>Phaseoleae</taxon>
        <taxon>Mucuna</taxon>
    </lineage>
</organism>
<reference evidence="1" key="1">
    <citation type="submission" date="2018-05" db="EMBL/GenBank/DDBJ databases">
        <title>Draft genome of Mucuna pruriens seed.</title>
        <authorList>
            <person name="Nnadi N.E."/>
            <person name="Vos R."/>
            <person name="Hasami M.H."/>
            <person name="Devisetty U.K."/>
            <person name="Aguiy J.C."/>
        </authorList>
    </citation>
    <scope>NUCLEOTIDE SEQUENCE [LARGE SCALE GENOMIC DNA]</scope>
    <source>
        <strain evidence="1">JCA_2017</strain>
    </source>
</reference>
<name>A0A371HL32_MUCPR</name>
<comment type="caution">
    <text evidence="1">The sequence shown here is derived from an EMBL/GenBank/DDBJ whole genome shotgun (WGS) entry which is preliminary data.</text>
</comment>
<evidence type="ECO:0000313" key="2">
    <source>
        <dbReference type="Proteomes" id="UP000257109"/>
    </source>
</evidence>
<proteinExistence type="predicted"/>
<keyword evidence="2" id="KW-1185">Reference proteome</keyword>
<dbReference type="EMBL" id="QJKJ01002288">
    <property type="protein sequence ID" value="RDY03507.1"/>
    <property type="molecule type" value="Genomic_DNA"/>
</dbReference>
<accession>A0A371HL32</accession>
<dbReference type="AlphaFoldDB" id="A0A371HL32"/>